<dbReference type="EMBL" id="FMZV01000012">
    <property type="protein sequence ID" value="SDD99654.1"/>
    <property type="molecule type" value="Genomic_DNA"/>
</dbReference>
<gene>
    <name evidence="2" type="ORF">SAMN04488239_112143</name>
</gene>
<accession>A0A1G6ZA81</accession>
<dbReference type="InterPro" id="IPR007272">
    <property type="entry name" value="Sulf_transp_TsuA/YedE"/>
</dbReference>
<protein>
    <submittedName>
        <fullName evidence="2">Uncharacterized protein</fullName>
    </submittedName>
</protein>
<organism evidence="2 3">
    <name type="scientific">Ruegeria marina</name>
    <dbReference type="NCBI Taxonomy" id="639004"/>
    <lineage>
        <taxon>Bacteria</taxon>
        <taxon>Pseudomonadati</taxon>
        <taxon>Pseudomonadota</taxon>
        <taxon>Alphaproteobacteria</taxon>
        <taxon>Rhodobacterales</taxon>
        <taxon>Roseobacteraceae</taxon>
        <taxon>Ruegeria</taxon>
    </lineage>
</organism>
<evidence type="ECO:0000313" key="3">
    <source>
        <dbReference type="Proteomes" id="UP000199628"/>
    </source>
</evidence>
<keyword evidence="1" id="KW-1133">Transmembrane helix</keyword>
<feature type="transmembrane region" description="Helical" evidence="1">
    <location>
        <begin position="39"/>
        <end position="61"/>
    </location>
</feature>
<evidence type="ECO:0000313" key="2">
    <source>
        <dbReference type="EMBL" id="SDD99654.1"/>
    </source>
</evidence>
<dbReference type="RefSeq" id="WP_093034151.1">
    <property type="nucleotide sequence ID" value="NZ_FMZV01000012.1"/>
</dbReference>
<dbReference type="Proteomes" id="UP000199628">
    <property type="component" value="Unassembled WGS sequence"/>
</dbReference>
<proteinExistence type="predicted"/>
<dbReference type="OrthoDB" id="8444739at2"/>
<dbReference type="STRING" id="639004.SAMN04488239_112143"/>
<dbReference type="AlphaFoldDB" id="A0A1G6ZA81"/>
<keyword evidence="1" id="KW-0472">Membrane</keyword>
<feature type="transmembrane region" description="Helical" evidence="1">
    <location>
        <begin position="111"/>
        <end position="131"/>
    </location>
</feature>
<evidence type="ECO:0000256" key="1">
    <source>
        <dbReference type="SAM" id="Phobius"/>
    </source>
</evidence>
<sequence>MSSILLAIVLGAAFGAVLDRVGASNPNLINRMLNLTDLRLAKAILLAIGTGSALMFAGQMLGVVDVGHMSVKTAYAGVFLGGLMLGAGWAASGYCPGTGVVALASGRKDALFFVAGGLLGAAAYMLSYPAWKASGLLDKIAGGAVTLGTVPGSEYEGLTALPGDILGVVLGFGFVALAFALPERLVGQGRPHPAPAE</sequence>
<feature type="transmembrane region" description="Helical" evidence="1">
    <location>
        <begin position="165"/>
        <end position="182"/>
    </location>
</feature>
<keyword evidence="3" id="KW-1185">Reference proteome</keyword>
<name>A0A1G6ZA81_9RHOB</name>
<reference evidence="3" key="1">
    <citation type="submission" date="2016-10" db="EMBL/GenBank/DDBJ databases">
        <authorList>
            <person name="Varghese N."/>
            <person name="Submissions S."/>
        </authorList>
    </citation>
    <scope>NUCLEOTIDE SEQUENCE [LARGE SCALE GENOMIC DNA]</scope>
    <source>
        <strain evidence="3">CGMCC 1.9108</strain>
    </source>
</reference>
<keyword evidence="1" id="KW-0812">Transmembrane</keyword>
<dbReference type="Pfam" id="PF04143">
    <property type="entry name" value="Sulf_transp"/>
    <property type="match status" value="1"/>
</dbReference>